<feature type="transmembrane region" description="Helical" evidence="1">
    <location>
        <begin position="232"/>
        <end position="249"/>
    </location>
</feature>
<dbReference type="AlphaFoldDB" id="A0A1G1Y6Z7"/>
<dbReference type="Proteomes" id="UP000178432">
    <property type="component" value="Unassembled WGS sequence"/>
</dbReference>
<name>A0A1G1Y6Z7_9BACT</name>
<accession>A0A1G1Y6Z7</accession>
<feature type="transmembrane region" description="Helical" evidence="1">
    <location>
        <begin position="255"/>
        <end position="274"/>
    </location>
</feature>
<feature type="transmembrane region" description="Helical" evidence="1">
    <location>
        <begin position="119"/>
        <end position="140"/>
    </location>
</feature>
<keyword evidence="1" id="KW-1133">Transmembrane helix</keyword>
<feature type="transmembrane region" description="Helical" evidence="1">
    <location>
        <begin position="405"/>
        <end position="426"/>
    </location>
</feature>
<reference evidence="2 3" key="1">
    <citation type="journal article" date="2016" name="Nat. Commun.">
        <title>Thousands of microbial genomes shed light on interconnected biogeochemical processes in an aquifer system.</title>
        <authorList>
            <person name="Anantharaman K."/>
            <person name="Brown C.T."/>
            <person name="Hug L.A."/>
            <person name="Sharon I."/>
            <person name="Castelle C.J."/>
            <person name="Probst A.J."/>
            <person name="Thomas B.C."/>
            <person name="Singh A."/>
            <person name="Wilkins M.J."/>
            <person name="Karaoz U."/>
            <person name="Brodie E.L."/>
            <person name="Williams K.H."/>
            <person name="Hubbard S.S."/>
            <person name="Banfield J.F."/>
        </authorList>
    </citation>
    <scope>NUCLEOTIDE SEQUENCE [LARGE SCALE GENOMIC DNA]</scope>
</reference>
<feature type="transmembrane region" description="Helical" evidence="1">
    <location>
        <begin position="6"/>
        <end position="26"/>
    </location>
</feature>
<feature type="transmembrane region" description="Helical" evidence="1">
    <location>
        <begin position="38"/>
        <end position="58"/>
    </location>
</feature>
<proteinExistence type="predicted"/>
<dbReference type="EMBL" id="MHIF01000018">
    <property type="protein sequence ID" value="OGY48125.1"/>
    <property type="molecule type" value="Genomic_DNA"/>
</dbReference>
<feature type="transmembrane region" description="Helical" evidence="1">
    <location>
        <begin position="327"/>
        <end position="346"/>
    </location>
</feature>
<feature type="transmembrane region" description="Helical" evidence="1">
    <location>
        <begin position="205"/>
        <end position="225"/>
    </location>
</feature>
<evidence type="ECO:0000256" key="1">
    <source>
        <dbReference type="SAM" id="Phobius"/>
    </source>
</evidence>
<feature type="transmembrane region" description="Helical" evidence="1">
    <location>
        <begin position="281"/>
        <end position="296"/>
    </location>
</feature>
<comment type="caution">
    <text evidence="2">The sequence shown here is derived from an EMBL/GenBank/DDBJ whole genome shotgun (WGS) entry which is preliminary data.</text>
</comment>
<evidence type="ECO:0008006" key="4">
    <source>
        <dbReference type="Google" id="ProtNLM"/>
    </source>
</evidence>
<feature type="transmembrane region" description="Helical" evidence="1">
    <location>
        <begin position="366"/>
        <end position="393"/>
    </location>
</feature>
<protein>
    <recommendedName>
        <fullName evidence="4">Glycosyltransferase RgtA/B/C/D-like domain-containing protein</fullName>
    </recommendedName>
</protein>
<keyword evidence="1" id="KW-0812">Transmembrane</keyword>
<evidence type="ECO:0000313" key="2">
    <source>
        <dbReference type="EMBL" id="OGY48125.1"/>
    </source>
</evidence>
<feature type="transmembrane region" description="Helical" evidence="1">
    <location>
        <begin position="302"/>
        <end position="320"/>
    </location>
</feature>
<evidence type="ECO:0000313" key="3">
    <source>
        <dbReference type="Proteomes" id="UP000178432"/>
    </source>
</evidence>
<feature type="transmembrane region" description="Helical" evidence="1">
    <location>
        <begin position="64"/>
        <end position="87"/>
    </location>
</feature>
<keyword evidence="1" id="KW-0472">Membrane</keyword>
<gene>
    <name evidence="2" type="ORF">A2663_02560</name>
</gene>
<feature type="transmembrane region" description="Helical" evidence="1">
    <location>
        <begin position="438"/>
        <end position="458"/>
    </location>
</feature>
<sequence length="464" mass="53812">MILIWLKLIFAILIIWPRGYVLVYVIDRSKSFSFGFKCFAGWLFGLAAFTLDLFAVNVNFGVKFAPWLFIALALGQIIGLQFVIFLFERKILLPDFKKFPPFFKKQWLDFSGWPKGQKLAWAGLVLFLTFKILMSVWQAANIPTYDFDGWNNWNLRAKVIFEEKTIPLDKTSPFYLGGGLKSYPLNDGLFKVWLAYAAGRFDDSFVNQASVFYYLLLLLIFYFSLPKRLNRLWRLLALYALSSLPFLYFHSQAPYADLLFSAFLFLAVGCIFHFLDGRGNSFFYISGIALAFAVWTKNEGLAVVFPVLAVETLIFLLLKWRNVFNLFIYWFFAVLTALPWVSFKIMNKIDILSGDSSSFNFVFNQAYLGEMFSSVFLRSHFNLLWLLVFFIIIFQLRLIKKDKALGYLALNLALFFGLYNGIILFTDKAYDTTALARVNMQLAPLGVLFLTFFFERFFGKMKLK</sequence>
<organism evidence="2 3">
    <name type="scientific">Candidatus Buchananbacteria bacterium RIFCSPHIGHO2_01_FULL_46_12</name>
    <dbReference type="NCBI Taxonomy" id="1797536"/>
    <lineage>
        <taxon>Bacteria</taxon>
        <taxon>Candidatus Buchananiibacteriota</taxon>
    </lineage>
</organism>